<evidence type="ECO:0000313" key="3">
    <source>
        <dbReference type="Proteomes" id="UP000002457"/>
    </source>
</evidence>
<organism evidence="2 3">
    <name type="scientific">Methanosphaerula palustris (strain ATCC BAA-1556 / DSM 19958 / E1-9c)</name>
    <dbReference type="NCBI Taxonomy" id="521011"/>
    <lineage>
        <taxon>Archaea</taxon>
        <taxon>Methanobacteriati</taxon>
        <taxon>Methanobacteriota</taxon>
        <taxon>Stenosarchaea group</taxon>
        <taxon>Methanomicrobia</taxon>
        <taxon>Methanomicrobiales</taxon>
        <taxon>Methanoregulaceae</taxon>
        <taxon>Methanosphaerula</taxon>
    </lineage>
</organism>
<protein>
    <submittedName>
        <fullName evidence="2">Membrane-bound metal-dependent hydrolase</fullName>
    </submittedName>
</protein>
<name>B8GIQ9_METPE</name>
<dbReference type="Proteomes" id="UP000002457">
    <property type="component" value="Chromosome"/>
</dbReference>
<feature type="transmembrane region" description="Helical" evidence="1">
    <location>
        <begin position="110"/>
        <end position="128"/>
    </location>
</feature>
<accession>B8GIQ9</accession>
<keyword evidence="1" id="KW-1133">Transmembrane helix</keyword>
<feature type="transmembrane region" description="Helical" evidence="1">
    <location>
        <begin position="78"/>
        <end position="98"/>
    </location>
</feature>
<proteinExistence type="predicted"/>
<dbReference type="OrthoDB" id="137427at2157"/>
<dbReference type="Pfam" id="PF04307">
    <property type="entry name" value="YdjM"/>
    <property type="match status" value="1"/>
</dbReference>
<dbReference type="InterPro" id="IPR007404">
    <property type="entry name" value="YdjM-like"/>
</dbReference>
<keyword evidence="3" id="KW-1185">Reference proteome</keyword>
<dbReference type="EMBL" id="CP001338">
    <property type="protein sequence ID" value="ACL16872.1"/>
    <property type="molecule type" value="Genomic_DNA"/>
</dbReference>
<dbReference type="GO" id="GO:0016787">
    <property type="term" value="F:hydrolase activity"/>
    <property type="evidence" value="ECO:0007669"/>
    <property type="project" value="UniProtKB-KW"/>
</dbReference>
<gene>
    <name evidence="2" type="ordered locus">Mpal_1559</name>
</gene>
<reference evidence="2 3" key="1">
    <citation type="journal article" date="2015" name="Genome Announc.">
        <title>Complete Genome Sequence of Methanosphaerula palustris E1-9CT, a Hydrogenotrophic Methanogen Isolated from a Minerotrophic Fen Peatland.</title>
        <authorList>
            <person name="Cadillo-Quiroz H."/>
            <person name="Browne P."/>
            <person name="Kyrpides N."/>
            <person name="Woyke T."/>
            <person name="Goodwin L."/>
            <person name="Detter C."/>
            <person name="Yavitt J.B."/>
            <person name="Zinder S.H."/>
        </authorList>
    </citation>
    <scope>NUCLEOTIDE SEQUENCE [LARGE SCALE GENOMIC DNA]</scope>
    <source>
        <strain evidence="3">ATCC BAA-1556 / DSM 19958 / E1-9c</strain>
    </source>
</reference>
<feature type="transmembrane region" description="Helical" evidence="1">
    <location>
        <begin position="224"/>
        <end position="243"/>
    </location>
</feature>
<keyword evidence="1" id="KW-0472">Membrane</keyword>
<dbReference type="RefSeq" id="WP_012618191.1">
    <property type="nucleotide sequence ID" value="NC_011832.1"/>
</dbReference>
<feature type="transmembrane region" description="Helical" evidence="1">
    <location>
        <begin position="7"/>
        <end position="39"/>
    </location>
</feature>
<feature type="transmembrane region" description="Helical" evidence="1">
    <location>
        <begin position="194"/>
        <end position="212"/>
    </location>
</feature>
<dbReference type="GeneID" id="7271104"/>
<dbReference type="HOGENOM" id="CLU_087824_0_0_2"/>
<sequence length="246" mass="26967">MRGDQHVLISLFSGGVLLVPWLAVLDPVTVLVLLVSLFIGSLAPDADAPNAAIFHTRIAGLRGITGWAANTIARFLPFFGYLIRYFEYLPLSAALWVVSLGRYQDEHRGLLHSLVGVVLITLLTAGYLEIISGLIGWTHLNLLPIAAGGFLAGALLHLIEDSCTPRGIAWLFPFCSVRVRGRITTGFSDSRPQIFTLMLMAAIWGMILWPRYAGWGIGEMQQTAPVLLAVLWAIFLAFSGVTLRRR</sequence>
<dbReference type="STRING" id="521011.Mpal_1559"/>
<dbReference type="AlphaFoldDB" id="B8GIQ9"/>
<dbReference type="eggNOG" id="arCOG01745">
    <property type="taxonomic scope" value="Archaea"/>
</dbReference>
<evidence type="ECO:0000256" key="1">
    <source>
        <dbReference type="SAM" id="Phobius"/>
    </source>
</evidence>
<keyword evidence="1" id="KW-0812">Transmembrane</keyword>
<dbReference type="KEGG" id="mpl:Mpal_1559"/>
<evidence type="ECO:0000313" key="2">
    <source>
        <dbReference type="EMBL" id="ACL16872.1"/>
    </source>
</evidence>
<keyword evidence="2" id="KW-0378">Hydrolase</keyword>
<feature type="transmembrane region" description="Helical" evidence="1">
    <location>
        <begin position="140"/>
        <end position="159"/>
    </location>
</feature>